<feature type="domain" description="Pterin-binding" evidence="26">
    <location>
        <begin position="359"/>
        <end position="624"/>
    </location>
</feature>
<proteinExistence type="inferred from homology"/>
<evidence type="ECO:0000256" key="10">
    <source>
        <dbReference type="ARBA" id="ARBA00022628"/>
    </source>
</evidence>
<dbReference type="SUPFAM" id="SSF47644">
    <property type="entry name" value="Methionine synthase domain"/>
    <property type="match status" value="1"/>
</dbReference>
<dbReference type="PROSITE" id="PS50970">
    <property type="entry name" value="HCY"/>
    <property type="match status" value="1"/>
</dbReference>
<dbReference type="FunFam" id="1.10.1240.10:FF:000001">
    <property type="entry name" value="Methionine synthase"/>
    <property type="match status" value="1"/>
</dbReference>
<dbReference type="InterPro" id="IPR000489">
    <property type="entry name" value="Pterin-binding_dom"/>
</dbReference>
<evidence type="ECO:0000256" key="14">
    <source>
        <dbReference type="ARBA" id="ARBA00022737"/>
    </source>
</evidence>
<comment type="similarity">
    <text evidence="5">Belongs to the vitamin-B12 dependent methionine synthase family.</text>
</comment>
<reference evidence="30 31" key="1">
    <citation type="submission" date="2019-08" db="EMBL/GenBank/DDBJ databases">
        <title>Deep-cultivation of Planctomycetes and their phenomic and genomic characterization uncovers novel biology.</title>
        <authorList>
            <person name="Wiegand S."/>
            <person name="Jogler M."/>
            <person name="Boedeker C."/>
            <person name="Pinto D."/>
            <person name="Vollmers J."/>
            <person name="Rivas-Marin E."/>
            <person name="Kohn T."/>
            <person name="Peeters S.H."/>
            <person name="Heuer A."/>
            <person name="Rast P."/>
            <person name="Oberbeckmann S."/>
            <person name="Bunk B."/>
            <person name="Jeske O."/>
            <person name="Meyerdierks A."/>
            <person name="Storesund J.E."/>
            <person name="Kallscheuer N."/>
            <person name="Luecker S."/>
            <person name="Lage O.M."/>
            <person name="Pohl T."/>
            <person name="Merkel B.J."/>
            <person name="Hornburger P."/>
            <person name="Mueller R.-W."/>
            <person name="Bruemmer F."/>
            <person name="Labrenz M."/>
            <person name="Spormann A.M."/>
            <person name="Op den Camp H."/>
            <person name="Overmann J."/>
            <person name="Amann R."/>
            <person name="Jetten M.S.M."/>
            <person name="Mascher T."/>
            <person name="Medema M.H."/>
            <person name="Devos D.P."/>
            <person name="Kaster A.-K."/>
            <person name="Ovreas L."/>
            <person name="Rohde M."/>
            <person name="Galperin M.Y."/>
            <person name="Jogler C."/>
        </authorList>
    </citation>
    <scope>NUCLEOTIDE SEQUENCE [LARGE SCALE GENOMIC DNA]</scope>
    <source>
        <strain evidence="30 31">UC8</strain>
    </source>
</reference>
<dbReference type="UniPathway" id="UPA00051">
    <property type="reaction ID" value="UER00081"/>
</dbReference>
<dbReference type="SUPFAM" id="SSF51717">
    <property type="entry name" value="Dihydropteroate synthetase-like"/>
    <property type="match status" value="1"/>
</dbReference>
<feature type="domain" description="AdoMet activation" evidence="27">
    <location>
        <begin position="901"/>
        <end position="1232"/>
    </location>
</feature>
<feature type="domain" description="Hcy-binding" evidence="25">
    <location>
        <begin position="8"/>
        <end position="328"/>
    </location>
</feature>
<keyword evidence="12 21" id="KW-0949">S-adenosyl-L-methionine</keyword>
<keyword evidence="10 21" id="KW-0846">Cobalamin</keyword>
<dbReference type="EMBL" id="CP042914">
    <property type="protein sequence ID" value="QEG43735.1"/>
    <property type="molecule type" value="Genomic_DNA"/>
</dbReference>
<gene>
    <name evidence="30" type="primary">metH</name>
    <name evidence="30" type="ORF">UC8_57890</name>
</gene>
<evidence type="ECO:0000256" key="7">
    <source>
        <dbReference type="ARBA" id="ARBA00013998"/>
    </source>
</evidence>
<dbReference type="PROSITE" id="PS51332">
    <property type="entry name" value="B12_BINDING"/>
    <property type="match status" value="1"/>
</dbReference>
<feature type="binding site" evidence="23">
    <location>
        <begin position="762"/>
        <end position="766"/>
    </location>
    <ligand>
        <name>methylcob(III)alamin</name>
        <dbReference type="ChEBI" id="CHEBI:28115"/>
    </ligand>
</feature>
<dbReference type="Gene3D" id="1.10.1240.10">
    <property type="entry name" value="Methionine synthase domain"/>
    <property type="match status" value="1"/>
</dbReference>
<evidence type="ECO:0000259" key="25">
    <source>
        <dbReference type="PROSITE" id="PS50970"/>
    </source>
</evidence>
<dbReference type="Gene3D" id="1.10.288.10">
    <property type="entry name" value="Cobalamin-dependent Methionine Synthase, domain 2"/>
    <property type="match status" value="1"/>
</dbReference>
<keyword evidence="14" id="KW-0677">Repeat</keyword>
<dbReference type="RefSeq" id="WP_068140928.1">
    <property type="nucleotide sequence ID" value="NZ_CP042914.1"/>
</dbReference>
<evidence type="ECO:0000256" key="18">
    <source>
        <dbReference type="ARBA" id="ARBA00025552"/>
    </source>
</evidence>
<dbReference type="InterPro" id="IPR036724">
    <property type="entry name" value="Cobalamin-bd_sf"/>
</dbReference>
<evidence type="ECO:0000256" key="15">
    <source>
        <dbReference type="ARBA" id="ARBA00022833"/>
    </source>
</evidence>
<comment type="pathway">
    <text evidence="4 21">Amino-acid biosynthesis; L-methionine biosynthesis via de novo pathway; L-methionine from L-homocysteine (MetH route): step 1/1.</text>
</comment>
<evidence type="ECO:0000256" key="12">
    <source>
        <dbReference type="ARBA" id="ARBA00022691"/>
    </source>
</evidence>
<dbReference type="PANTHER" id="PTHR45833">
    <property type="entry name" value="METHIONINE SYNTHASE"/>
    <property type="match status" value="1"/>
</dbReference>
<feature type="binding site" evidence="23">
    <location>
        <position position="810"/>
    </location>
    <ligand>
        <name>methylcob(III)alamin</name>
        <dbReference type="ChEBI" id="CHEBI:28115"/>
    </ligand>
</feature>
<dbReference type="EC" id="2.1.1.13" evidence="6 20"/>
<dbReference type="PANTHER" id="PTHR45833:SF1">
    <property type="entry name" value="METHIONINE SYNTHASE"/>
    <property type="match status" value="1"/>
</dbReference>
<evidence type="ECO:0000256" key="1">
    <source>
        <dbReference type="ARBA" id="ARBA00001700"/>
    </source>
</evidence>
<dbReference type="GO" id="GO:0031419">
    <property type="term" value="F:cobalamin binding"/>
    <property type="evidence" value="ECO:0007669"/>
    <property type="project" value="UniProtKB-UniRule"/>
</dbReference>
<dbReference type="FunFam" id="3.40.50.280:FF:000001">
    <property type="entry name" value="Methionine synthase"/>
    <property type="match status" value="1"/>
</dbReference>
<dbReference type="AlphaFoldDB" id="A0A5B9R1P8"/>
<comment type="catalytic activity">
    <reaction evidence="1 21">
        <text>(6S)-5-methyl-5,6,7,8-tetrahydrofolate + L-homocysteine = (6S)-5,6,7,8-tetrahydrofolate + L-methionine</text>
        <dbReference type="Rhea" id="RHEA:11172"/>
        <dbReference type="ChEBI" id="CHEBI:18608"/>
        <dbReference type="ChEBI" id="CHEBI:57453"/>
        <dbReference type="ChEBI" id="CHEBI:57844"/>
        <dbReference type="ChEBI" id="CHEBI:58199"/>
        <dbReference type="EC" id="2.1.1.13"/>
    </reaction>
</comment>
<feature type="binding site" evidence="22 24">
    <location>
        <position position="314"/>
    </location>
    <ligand>
        <name>Zn(2+)</name>
        <dbReference type="ChEBI" id="CHEBI:29105"/>
    </ligand>
</feature>
<dbReference type="GO" id="GO:0005829">
    <property type="term" value="C:cytosol"/>
    <property type="evidence" value="ECO:0007669"/>
    <property type="project" value="TreeGrafter"/>
</dbReference>
<comment type="domain">
    <text evidence="21">Modular enzyme with four functionally distinct domains. The isolated Hcy-binding domain catalyzes methyl transfer from free methylcobalamin to homocysteine. The Hcy-binding domain in association with the pterin-binding domain catalyzes the methylation of cob(I)alamin by methyltetrahydrofolate and the methylation of homocysteine. The B12-binding domain binds the cofactor. The AdoMet activation domain binds S-adenosyl-L-methionine. Under aerobic conditions cob(I)alamin can be converted to inactive cob(II)alamin. Reductive methylation by S-adenosyl-L-methionine and flavodoxin regenerates methylcobalamin.</text>
</comment>
<evidence type="ECO:0000256" key="5">
    <source>
        <dbReference type="ARBA" id="ARBA00010398"/>
    </source>
</evidence>
<dbReference type="InterPro" id="IPR003726">
    <property type="entry name" value="HCY_dom"/>
</dbReference>
<dbReference type="PROSITE" id="PS51337">
    <property type="entry name" value="B12_BINDING_NTER"/>
    <property type="match status" value="1"/>
</dbReference>
<evidence type="ECO:0000256" key="24">
    <source>
        <dbReference type="PROSITE-ProRule" id="PRU00333"/>
    </source>
</evidence>
<evidence type="ECO:0000259" key="29">
    <source>
        <dbReference type="PROSITE" id="PS51337"/>
    </source>
</evidence>
<feature type="binding site" evidence="23">
    <location>
        <position position="866"/>
    </location>
    <ligand>
        <name>methylcob(III)alamin</name>
        <dbReference type="ChEBI" id="CHEBI:28115"/>
    </ligand>
</feature>
<dbReference type="GO" id="GO:0008270">
    <property type="term" value="F:zinc ion binding"/>
    <property type="evidence" value="ECO:0007669"/>
    <property type="project" value="UniProtKB-UniRule"/>
</dbReference>
<sequence>MLHASNSETLLPELIRDRILILDGAMGTMIQRLNLDERGVRGERFADHHKDLKNFSDILCLTHPDKITDIHREYFAAGADIVETNSFGASPVGMLEFDLPLELVDEINAAAVACARAAADEYTEKTPDRPRFVAGSIGPTTKQLAISTQEDPAHRDVTFGEMVDSYRAQVESLAKAGVDILLPETAIDTLNLKACLFAIQDYFNAGGRRVPVMASGTFADGGRTFVSAQSVEAFWTAISHFPLLSVGMNCALGPDIMRAHIEELAKVSGIPVSCHPNAGLPNDMGEFDLGPKAMAEKVGEYADKGWVNILGGCCGTTPDHIRAISERVRDCKPKQDQVGPVYTRLSGQLPFALRPEIPFTMIGERTNVMGSRAFARLIREDKYDEAVEVARQQVENGAAIIDVNFDVALLDGVEAMTRYLRLLAGDSVAASVPLMIDSSNWEVLEAGLQCTQGKAIVNSISLKDGEEKFLERARLVRQYGAAAVVMAFDEEGQAAEKDSKVAICKRSYDLLINELDFPPEDIIFDPNILTVATGMEEHNNYAVDFIEAVREIKKICPGAKTSGGVSNISFSFRGNDRVREAMHSAFLYHAVKAGLDMGIVNAGQLEVYEEIPKDLLEYVEDVLLNRRPDATDRLLEFAETVKGSGKKAAGEDLTWREGDVRERLKHALLKGIDKFVVEDTEEARQQLPRCLDVIEGPLMDGMQVVGDLFGQGKMFLPQVVKSARVMKKAVAYLEPYMEIEKREQGIEMEAHRGKFLIATVKGDVHDIGKNIVGVVLQCNNYKVIDLGVMVSSEKILEEARKQDVDMVGLSGLITPSLEEMAHVAREMKRHEMKMPLLVGGATTSAKHTAVRIASQYDGPVVHVLDASRSVGVVEKLMSEDLRDGFMAENVKAQEQLVASYRDRQQKLVPYADALANRFATDWDQVQIDKPEFTGLRVLENEPLEEIRPYIDWSPFFMTWELKGKFPKIFDDPERGAQAKELYDEANKMLDQIIAEQSLQARAVYGFFPAASDGDDVILYSDDSRTTERTRFHFLRQQWERKGQKDYRSLADYIAPVDSGRQDYIGAFVLTAGLGADKLVEQYRARHDDYNSIMVQAVADRMAEAFAERLHQRVRCEWAFGKQEDLTKEQMIAEEYRGIRPAAGYPACPDHTEKRILFDLLEAEKNAQVSLTESYAMTPGAAVSGLYFAHPESRYFAVDRVTRDQVQNYAKRKGLPLRDIERWLAPNLAYDPE</sequence>
<feature type="domain" description="B12-binding" evidence="28">
    <location>
        <begin position="752"/>
        <end position="887"/>
    </location>
</feature>
<feature type="binding site" evidence="23">
    <location>
        <begin position="1194"/>
        <end position="1195"/>
    </location>
    <ligand>
        <name>S-adenosyl-L-methionine</name>
        <dbReference type="ChEBI" id="CHEBI:59789"/>
    </ligand>
</feature>
<dbReference type="GO" id="GO:0032259">
    <property type="term" value="P:methylation"/>
    <property type="evidence" value="ECO:0007669"/>
    <property type="project" value="UniProtKB-KW"/>
</dbReference>
<dbReference type="KEGG" id="rul:UC8_57890"/>
<evidence type="ECO:0000313" key="30">
    <source>
        <dbReference type="EMBL" id="QEG43735.1"/>
    </source>
</evidence>
<feature type="binding site" evidence="23">
    <location>
        <position position="814"/>
    </location>
    <ligand>
        <name>methylcob(III)alamin</name>
        <dbReference type="ChEBI" id="CHEBI:28115"/>
    </ligand>
</feature>
<feature type="domain" description="B12-binding N-terminal" evidence="29">
    <location>
        <begin position="651"/>
        <end position="745"/>
    </location>
</feature>
<evidence type="ECO:0000256" key="21">
    <source>
        <dbReference type="PIRNR" id="PIRNR000381"/>
    </source>
</evidence>
<organism evidence="30 31">
    <name type="scientific">Roseimaritima ulvae</name>
    <dbReference type="NCBI Taxonomy" id="980254"/>
    <lineage>
        <taxon>Bacteria</taxon>
        <taxon>Pseudomonadati</taxon>
        <taxon>Planctomycetota</taxon>
        <taxon>Planctomycetia</taxon>
        <taxon>Pirellulales</taxon>
        <taxon>Pirellulaceae</taxon>
        <taxon>Roseimaritima</taxon>
    </lineage>
</organism>
<comment type="function">
    <text evidence="18 21">Catalyzes the transfer of a methyl group from methyl-cobalamin to homocysteine, yielding enzyme-bound cob(I)alamin and methionine. Subsequently, remethylates the cofactor using methyltetrahydrofolate.</text>
</comment>
<keyword evidence="17 21" id="KW-0170">Cobalt</keyword>
<feature type="binding site" description="axial binding residue" evidence="22">
    <location>
        <position position="765"/>
    </location>
    <ligand>
        <name>methylcob(III)alamin</name>
        <dbReference type="ChEBI" id="CHEBI:28115"/>
    </ligand>
    <ligandPart>
        <name>Co</name>
        <dbReference type="ChEBI" id="CHEBI:27638"/>
    </ligandPart>
</feature>
<evidence type="ECO:0000259" key="28">
    <source>
        <dbReference type="PROSITE" id="PS51332"/>
    </source>
</evidence>
<keyword evidence="13 21" id="KW-0479">Metal-binding</keyword>
<dbReference type="Pfam" id="PF02574">
    <property type="entry name" value="S-methyl_trans"/>
    <property type="match status" value="1"/>
</dbReference>
<evidence type="ECO:0000256" key="8">
    <source>
        <dbReference type="ARBA" id="ARBA00022603"/>
    </source>
</evidence>
<dbReference type="InterPro" id="IPR037010">
    <property type="entry name" value="VitB12-dep_Met_synth_activ_sf"/>
</dbReference>
<dbReference type="OrthoDB" id="9803687at2"/>
<dbReference type="InterPro" id="IPR036594">
    <property type="entry name" value="Meth_synthase_dom"/>
</dbReference>
<feature type="binding site" evidence="23">
    <location>
        <position position="695"/>
    </location>
    <ligand>
        <name>methylcob(III)alamin</name>
        <dbReference type="ChEBI" id="CHEBI:28115"/>
    </ligand>
</feature>
<feature type="binding site" evidence="23">
    <location>
        <position position="951"/>
    </location>
    <ligand>
        <name>S-adenosyl-L-methionine</name>
        <dbReference type="ChEBI" id="CHEBI:59789"/>
    </ligand>
</feature>
<keyword evidence="9 21" id="KW-0028">Amino-acid biosynthesis</keyword>
<comment type="cofactor">
    <cofactor evidence="2 21 24">
        <name>Zn(2+)</name>
        <dbReference type="ChEBI" id="CHEBI:29105"/>
    </cofactor>
</comment>
<evidence type="ECO:0000256" key="23">
    <source>
        <dbReference type="PIRSR" id="PIRSR000381-2"/>
    </source>
</evidence>
<evidence type="ECO:0000256" key="3">
    <source>
        <dbReference type="ARBA" id="ARBA00001956"/>
    </source>
</evidence>
<feature type="binding site" evidence="23">
    <location>
        <position position="1139"/>
    </location>
    <ligand>
        <name>S-adenosyl-L-methionine</name>
        <dbReference type="ChEBI" id="CHEBI:59789"/>
    </ligand>
</feature>
<keyword evidence="16 21" id="KW-0486">Methionine biosynthesis</keyword>
<dbReference type="GO" id="GO:0008705">
    <property type="term" value="F:methionine synthase activity"/>
    <property type="evidence" value="ECO:0007669"/>
    <property type="project" value="UniProtKB-UniRule"/>
</dbReference>
<dbReference type="Gene3D" id="3.20.20.20">
    <property type="entry name" value="Dihydropteroate synthase-like"/>
    <property type="match status" value="1"/>
</dbReference>
<dbReference type="InterPro" id="IPR003759">
    <property type="entry name" value="Cbl-bd_cap"/>
</dbReference>
<comment type="cofactor">
    <cofactor evidence="3 21 22">
        <name>methylcob(III)alamin</name>
        <dbReference type="ChEBI" id="CHEBI:28115"/>
    </cofactor>
</comment>
<keyword evidence="8 21" id="KW-0489">Methyltransferase</keyword>
<evidence type="ECO:0000256" key="19">
    <source>
        <dbReference type="ARBA" id="ARBA00031040"/>
    </source>
</evidence>
<evidence type="ECO:0000259" key="26">
    <source>
        <dbReference type="PROSITE" id="PS50972"/>
    </source>
</evidence>
<dbReference type="PROSITE" id="PS50974">
    <property type="entry name" value="ADOMET_ACTIVATION"/>
    <property type="match status" value="1"/>
</dbReference>
<evidence type="ECO:0000259" key="27">
    <source>
        <dbReference type="PROSITE" id="PS50974"/>
    </source>
</evidence>
<accession>A0A5B9R1P8</accession>
<protein>
    <recommendedName>
        <fullName evidence="7 20">Methionine synthase</fullName>
        <ecNumber evidence="6 20">2.1.1.13</ecNumber>
    </recommendedName>
    <alternativeName>
        <fullName evidence="19 21">5-methyltetrahydrofolate--homocysteine methyltransferase</fullName>
    </alternativeName>
</protein>
<dbReference type="SUPFAM" id="SSF52242">
    <property type="entry name" value="Cobalamin (vitamin B12)-binding domain"/>
    <property type="match status" value="1"/>
</dbReference>
<dbReference type="InterPro" id="IPR050554">
    <property type="entry name" value="Met_Synthase/Corrinoid"/>
</dbReference>
<dbReference type="InterPro" id="IPR011822">
    <property type="entry name" value="MetH"/>
</dbReference>
<evidence type="ECO:0000256" key="13">
    <source>
        <dbReference type="ARBA" id="ARBA00022723"/>
    </source>
</evidence>
<feature type="binding site" evidence="22 24">
    <location>
        <position position="313"/>
    </location>
    <ligand>
        <name>Zn(2+)</name>
        <dbReference type="ChEBI" id="CHEBI:29105"/>
    </ligand>
</feature>
<dbReference type="FunFam" id="3.20.20.20:FF:000002">
    <property type="entry name" value="Methionine synthase"/>
    <property type="match status" value="1"/>
</dbReference>
<dbReference type="Pfam" id="PF00809">
    <property type="entry name" value="Pterin_bind"/>
    <property type="match status" value="1"/>
</dbReference>
<keyword evidence="11 21" id="KW-0808">Transferase</keyword>
<keyword evidence="31" id="KW-1185">Reference proteome</keyword>
<evidence type="ECO:0000256" key="11">
    <source>
        <dbReference type="ARBA" id="ARBA00022679"/>
    </source>
</evidence>
<dbReference type="NCBIfam" id="TIGR02082">
    <property type="entry name" value="metH"/>
    <property type="match status" value="1"/>
</dbReference>
<dbReference type="InterPro" id="IPR004223">
    <property type="entry name" value="VitB12-dep_Met_synth_activ_dom"/>
</dbReference>
<dbReference type="InterPro" id="IPR006158">
    <property type="entry name" value="Cobalamin-bd"/>
</dbReference>
<dbReference type="Gene3D" id="3.40.50.280">
    <property type="entry name" value="Cobalamin-binding domain"/>
    <property type="match status" value="1"/>
</dbReference>
<dbReference type="SMART" id="SM01018">
    <property type="entry name" value="B12-binding_2"/>
    <property type="match status" value="1"/>
</dbReference>
<dbReference type="Pfam" id="PF02965">
    <property type="entry name" value="Met_synt_B12"/>
    <property type="match status" value="1"/>
</dbReference>
<dbReference type="Gene3D" id="3.10.196.10">
    <property type="entry name" value="Vitamin B12-dependent methionine synthase, activation domain"/>
    <property type="match status" value="1"/>
</dbReference>
<dbReference type="FunFam" id="3.20.20.330:FF:000001">
    <property type="entry name" value="Methionine synthase"/>
    <property type="match status" value="1"/>
</dbReference>
<evidence type="ECO:0000256" key="6">
    <source>
        <dbReference type="ARBA" id="ARBA00012032"/>
    </source>
</evidence>
<evidence type="ECO:0000256" key="2">
    <source>
        <dbReference type="ARBA" id="ARBA00001947"/>
    </source>
</evidence>
<evidence type="ECO:0000256" key="16">
    <source>
        <dbReference type="ARBA" id="ARBA00023167"/>
    </source>
</evidence>
<feature type="binding site" evidence="22 24">
    <location>
        <position position="250"/>
    </location>
    <ligand>
        <name>Zn(2+)</name>
        <dbReference type="ChEBI" id="CHEBI:29105"/>
    </ligand>
</feature>
<dbReference type="SUPFAM" id="SSF82282">
    <property type="entry name" value="Homocysteine S-methyltransferase"/>
    <property type="match status" value="1"/>
</dbReference>
<keyword evidence="15 21" id="KW-0862">Zinc</keyword>
<dbReference type="CDD" id="cd02069">
    <property type="entry name" value="methionine_synthase_B12_BD"/>
    <property type="match status" value="1"/>
</dbReference>
<evidence type="ECO:0000256" key="9">
    <source>
        <dbReference type="ARBA" id="ARBA00022605"/>
    </source>
</evidence>
<dbReference type="InterPro" id="IPR011005">
    <property type="entry name" value="Dihydropteroate_synth-like_sf"/>
</dbReference>
<dbReference type="Pfam" id="PF02310">
    <property type="entry name" value="B12-binding"/>
    <property type="match status" value="1"/>
</dbReference>
<dbReference type="PROSITE" id="PS50972">
    <property type="entry name" value="PTERIN_BINDING"/>
    <property type="match status" value="1"/>
</dbReference>
<dbReference type="GO" id="GO:0050667">
    <property type="term" value="P:homocysteine metabolic process"/>
    <property type="evidence" value="ECO:0007669"/>
    <property type="project" value="TreeGrafter"/>
</dbReference>
<dbReference type="PIRSF" id="PIRSF000381">
    <property type="entry name" value="MetH"/>
    <property type="match status" value="1"/>
</dbReference>
<dbReference type="Proteomes" id="UP000325286">
    <property type="component" value="Chromosome"/>
</dbReference>
<dbReference type="GO" id="GO:0046653">
    <property type="term" value="P:tetrahydrofolate metabolic process"/>
    <property type="evidence" value="ECO:0007669"/>
    <property type="project" value="TreeGrafter"/>
</dbReference>
<dbReference type="InterPro" id="IPR033706">
    <property type="entry name" value="Met_synthase_B12-bd"/>
</dbReference>
<dbReference type="SUPFAM" id="SSF56507">
    <property type="entry name" value="Methionine synthase activation domain-like"/>
    <property type="match status" value="1"/>
</dbReference>
<evidence type="ECO:0000256" key="17">
    <source>
        <dbReference type="ARBA" id="ARBA00023285"/>
    </source>
</evidence>
<dbReference type="InterPro" id="IPR036589">
    <property type="entry name" value="HCY_dom_sf"/>
</dbReference>
<dbReference type="Pfam" id="PF02607">
    <property type="entry name" value="B12-binding_2"/>
    <property type="match status" value="1"/>
</dbReference>
<dbReference type="NCBIfam" id="NF007024">
    <property type="entry name" value="PRK09490.1"/>
    <property type="match status" value="1"/>
</dbReference>
<evidence type="ECO:0000313" key="31">
    <source>
        <dbReference type="Proteomes" id="UP000325286"/>
    </source>
</evidence>
<evidence type="ECO:0000256" key="4">
    <source>
        <dbReference type="ARBA" id="ARBA00005178"/>
    </source>
</evidence>
<name>A0A5B9R1P8_9BACT</name>
<dbReference type="CDD" id="cd00740">
    <property type="entry name" value="MeTr"/>
    <property type="match status" value="1"/>
</dbReference>
<evidence type="ECO:0000256" key="22">
    <source>
        <dbReference type="PIRSR" id="PIRSR000381-1"/>
    </source>
</evidence>
<dbReference type="Gene3D" id="3.20.20.330">
    <property type="entry name" value="Homocysteine-binding-like domain"/>
    <property type="match status" value="1"/>
</dbReference>
<evidence type="ECO:0000256" key="20">
    <source>
        <dbReference type="NCBIfam" id="TIGR02082"/>
    </source>
</evidence>